<dbReference type="InterPro" id="IPR051640">
    <property type="entry name" value="GRB10-interact_GYF"/>
</dbReference>
<dbReference type="GO" id="GO:0006888">
    <property type="term" value="P:endoplasmic reticulum to Golgi vesicle-mediated transport"/>
    <property type="evidence" value="ECO:0007669"/>
    <property type="project" value="EnsemblFungi"/>
</dbReference>
<dbReference type="PANTHER" id="PTHR14445">
    <property type="entry name" value="GRB10 INTERACTING GYF PROTEIN"/>
    <property type="match status" value="1"/>
</dbReference>
<dbReference type="GO" id="GO:0071630">
    <property type="term" value="P:nuclear protein quality control by the ubiquitin-proteasome system"/>
    <property type="evidence" value="ECO:0007669"/>
    <property type="project" value="EnsemblFungi"/>
</dbReference>
<dbReference type="Pfam" id="PF02213">
    <property type="entry name" value="GYF"/>
    <property type="match status" value="1"/>
</dbReference>
<dbReference type="HOGENOM" id="CLU_476567_0_0_1"/>
<dbReference type="PANTHER" id="PTHR14445:SF36">
    <property type="entry name" value="FI03272P-RELATED"/>
    <property type="match status" value="1"/>
</dbReference>
<dbReference type="Gene3D" id="3.30.1490.40">
    <property type="match status" value="1"/>
</dbReference>
<dbReference type="OMA" id="TENNNTH"/>
<feature type="region of interest" description="Disordered" evidence="1">
    <location>
        <begin position="1"/>
        <end position="20"/>
    </location>
</feature>
<dbReference type="InterPro" id="IPR003169">
    <property type="entry name" value="GYF"/>
</dbReference>
<dbReference type="PROSITE" id="PS50829">
    <property type="entry name" value="GYF"/>
    <property type="match status" value="1"/>
</dbReference>
<keyword evidence="4" id="KW-1185">Reference proteome</keyword>
<feature type="domain" description="GYF" evidence="2">
    <location>
        <begin position="217"/>
        <end position="273"/>
    </location>
</feature>
<organism evidence="3 4">
    <name type="scientific">Naumovozyma dairenensis (strain ATCC 10597 / BCRC 20456 / CBS 421 / NBRC 0211 / NRRL Y-12639)</name>
    <name type="common">Saccharomyces dairenensis</name>
    <dbReference type="NCBI Taxonomy" id="1071378"/>
    <lineage>
        <taxon>Eukaryota</taxon>
        <taxon>Fungi</taxon>
        <taxon>Dikarya</taxon>
        <taxon>Ascomycota</taxon>
        <taxon>Saccharomycotina</taxon>
        <taxon>Saccharomycetes</taxon>
        <taxon>Saccharomycetales</taxon>
        <taxon>Saccharomycetaceae</taxon>
        <taxon>Naumovozyma</taxon>
    </lineage>
</organism>
<dbReference type="CDD" id="cd00072">
    <property type="entry name" value="GYF"/>
    <property type="match status" value="1"/>
</dbReference>
<proteinExistence type="predicted"/>
<feature type="compositionally biased region" description="Polar residues" evidence="1">
    <location>
        <begin position="476"/>
        <end position="498"/>
    </location>
</feature>
<dbReference type="eggNOG" id="KOG1862">
    <property type="taxonomic scope" value="Eukaryota"/>
</dbReference>
<dbReference type="GO" id="GO:0006357">
    <property type="term" value="P:regulation of transcription by RNA polymerase II"/>
    <property type="evidence" value="ECO:0007669"/>
    <property type="project" value="EnsemblFungi"/>
</dbReference>
<protein>
    <recommendedName>
        <fullName evidence="2">GYF domain-containing protein</fullName>
    </recommendedName>
</protein>
<feature type="compositionally biased region" description="Basic and acidic residues" evidence="1">
    <location>
        <begin position="339"/>
        <end position="356"/>
    </location>
</feature>
<dbReference type="RefSeq" id="XP_003669481.1">
    <property type="nucleotide sequence ID" value="XM_003669433.1"/>
</dbReference>
<reference evidence="3 4" key="1">
    <citation type="journal article" date="2011" name="Proc. Natl. Acad. Sci. U.S.A.">
        <title>Evolutionary erosion of yeast sex chromosomes by mating-type switching accidents.</title>
        <authorList>
            <person name="Gordon J.L."/>
            <person name="Armisen D."/>
            <person name="Proux-Wera E."/>
            <person name="Oheigeartaigh S.S."/>
            <person name="Byrne K.P."/>
            <person name="Wolfe K.H."/>
        </authorList>
    </citation>
    <scope>NUCLEOTIDE SEQUENCE [LARGE SCALE GENOMIC DNA]</scope>
    <source>
        <strain evidence="4">ATCC 10597 / BCRC 20456 / CBS 421 / NBRC 0211 / NRRL Y-12639</strain>
    </source>
</reference>
<evidence type="ECO:0000313" key="3">
    <source>
        <dbReference type="EMBL" id="CCD24238.1"/>
    </source>
</evidence>
<sequence length="703" mass="78201">MNFESQGQYESQAQSQPQTISDLDRDINLETLNYQLNDLNFHKTGSNAEDLFTQPLNNNSNNEMDSANATSAILGNRLPLSRSASLLDSIGIQRASSPFTPKSKDAGLTSTQSVLGSSIFNNWQHTAAATIPESQPSNQQIPFLSRQDSSSSFNYPSQLANFKNPLSSQFIVDTGYVDSPLIHSATPLTSTSQQQSNLFAPQLYTPSSSNVMPIVLESKWKYIDSTGTVQGPFSTSEMASWNQQGYFQPVLQICRVDTSLEPLGINDKFITLGELSGLVNDLINPFNTFDNLVARMPIDSLSKNNNKEVVKQEEKLTLQKETMSKVLEKSLQTNTKSKTKSEAKNKEPSKNDKEIQKPAISESEKYAQALLEREHKKKQNKADMVAKQLLAEEEKRKQKQKADQERKKDTQLFSADHKNNTDQQKEKVIRATVNGSGEEDIKNQSLNKWSTTATTTNLKKTNDLTSSTPVEEKIHSTTTSAQPKINSESLESLPSKSQSKNEKPETEEFDVSFIEEQKKIWESVRRTSKPSKNTTKASSINNAWTTVTSKAKPTSTKAQSTINKPTIGSFTVNPNLKAKTVVSAASPAASNGINPGISPRQEFLKWCKSQMKLNQGITSNTVLELLLSLPSGQESKELIAETIYANSAVMDGNRFATEFIKRRNECEKHHHEDPLSWNEALALSGNDDSDWEFQTVKKKGRKH</sequence>
<dbReference type="GeneID" id="11496410"/>
<gene>
    <name evidence="3" type="primary">NDAI0C05790</name>
    <name evidence="3" type="ordered locus">NDAI_0C05790</name>
</gene>
<dbReference type="SUPFAM" id="SSF55277">
    <property type="entry name" value="GYF domain"/>
    <property type="match status" value="1"/>
</dbReference>
<dbReference type="KEGG" id="ndi:NDAI_0C05790"/>
<dbReference type="OrthoDB" id="48509at2759"/>
<dbReference type="InterPro" id="IPR035445">
    <property type="entry name" value="GYF-like_dom_sf"/>
</dbReference>
<evidence type="ECO:0000313" key="4">
    <source>
        <dbReference type="Proteomes" id="UP000000689"/>
    </source>
</evidence>
<dbReference type="AlphaFoldDB" id="G0W8X7"/>
<name>G0W8X7_NAUDC</name>
<feature type="region of interest" description="Disordered" evidence="1">
    <location>
        <begin position="328"/>
        <end position="361"/>
    </location>
</feature>
<dbReference type="GO" id="GO:0005634">
    <property type="term" value="C:nucleus"/>
    <property type="evidence" value="ECO:0007669"/>
    <property type="project" value="EnsemblFungi"/>
</dbReference>
<dbReference type="GO" id="GO:0005829">
    <property type="term" value="C:cytosol"/>
    <property type="evidence" value="ECO:0007669"/>
    <property type="project" value="TreeGrafter"/>
</dbReference>
<dbReference type="GO" id="GO:0032984">
    <property type="term" value="P:protein-containing complex disassembly"/>
    <property type="evidence" value="ECO:0007669"/>
    <property type="project" value="EnsemblFungi"/>
</dbReference>
<dbReference type="Proteomes" id="UP000000689">
    <property type="component" value="Chromosome 3"/>
</dbReference>
<feature type="region of interest" description="Disordered" evidence="1">
    <location>
        <begin position="393"/>
        <end position="426"/>
    </location>
</feature>
<dbReference type="EMBL" id="HE580269">
    <property type="protein sequence ID" value="CCD24238.1"/>
    <property type="molecule type" value="Genomic_DNA"/>
</dbReference>
<evidence type="ECO:0000256" key="1">
    <source>
        <dbReference type="SAM" id="MobiDB-lite"/>
    </source>
</evidence>
<feature type="region of interest" description="Disordered" evidence="1">
    <location>
        <begin position="460"/>
        <end position="510"/>
    </location>
</feature>
<evidence type="ECO:0000259" key="2">
    <source>
        <dbReference type="PROSITE" id="PS50829"/>
    </source>
</evidence>
<accession>G0W8X7</accession>
<dbReference type="GO" id="GO:0005789">
    <property type="term" value="C:endoplasmic reticulum membrane"/>
    <property type="evidence" value="ECO:0007669"/>
    <property type="project" value="EnsemblFungi"/>
</dbReference>
<dbReference type="SMART" id="SM00444">
    <property type="entry name" value="GYF"/>
    <property type="match status" value="1"/>
</dbReference>